<accession>A0A8S1J408</accession>
<dbReference type="PANTHER" id="PTHR31042:SF8">
    <property type="entry name" value="CORE-2_I-BRANCHING BETA-1,6-N-ACETYLGLUCOSAMINYLTRANSFERASE FAMILY PROTEIN"/>
    <property type="match status" value="1"/>
</dbReference>
<evidence type="ECO:0000256" key="4">
    <source>
        <dbReference type="ARBA" id="ARBA00023136"/>
    </source>
</evidence>
<dbReference type="Proteomes" id="UP000708148">
    <property type="component" value="Unassembled WGS sequence"/>
</dbReference>
<evidence type="ECO:0000256" key="6">
    <source>
        <dbReference type="SAM" id="MobiDB-lite"/>
    </source>
</evidence>
<gene>
    <name evidence="7" type="ORF">OSTQU699_LOCUS7547</name>
</gene>
<sequence>MSPGYYARILGTDPERKIRLPPVRGAFWGQAQHTPLCCVLYDGQTRLRHRRPLLQDRRAQPTVDRPPPTGAVSAHGRRTPLLTTAVMAGPGPERRGPPSAPGSGWALRALLAGLCLAALVLWLAAPQQKKGIAASNVKDKWLDIWLKRFNDTGAAAVGPSAEGTASRGNAAVEGLDMEQVPPDGQQPAPKAHVAPKVALMFLGQGPMPLEAVWRAFLEAAARVELKVDLELPQEVNLAEVIGGSLKPPLEPLQEYEYPSNIIQKKRKEIKHGGRRRILQRRRRALRQQAAEGQGQGQGVDAQVQEKQDPGCWATNGTVLQNEVDRLLAVTSGGAEVVSGQRLFSIYVNAPESHHFQEGSVFYGRKIPNLVDTEGAYALFLLVQAQMNMLQEALKDPLNKKFVMLSDSTIPVHRPEIVYLQLIHEKKTRVGACPPKPGKEGALNPGRWSPLMKTDFLNKSHWRKSSFWNVLNREHAELVLADKHVSEQFKRYCFSNVKELAGYMQNMTRSACVADEHFIPTLLASYGISNQTDCIGRPTWVEWPNKGFHPKTFKPDETNVKLIKRIQRGWGKECKLEPCLETAKHYLSGVGGGSCTPEAGGPQHGEPRVFTGAGFSTQPASCRLFARKFPKSGLRAALRALLPCDGGGLGYWCYDTNMQQ</sequence>
<reference evidence="7" key="1">
    <citation type="submission" date="2020-12" db="EMBL/GenBank/DDBJ databases">
        <authorList>
            <person name="Iha C."/>
        </authorList>
    </citation>
    <scope>NUCLEOTIDE SEQUENCE</scope>
</reference>
<name>A0A8S1J408_9CHLO</name>
<dbReference type="InterPro" id="IPR003406">
    <property type="entry name" value="Glyco_trans_14"/>
</dbReference>
<dbReference type="InterPro" id="IPR044174">
    <property type="entry name" value="BC10-like"/>
</dbReference>
<keyword evidence="8" id="KW-1185">Reference proteome</keyword>
<keyword evidence="2" id="KW-0328">Glycosyltransferase</keyword>
<evidence type="ECO:0000256" key="1">
    <source>
        <dbReference type="ARBA" id="ARBA00004606"/>
    </source>
</evidence>
<evidence type="ECO:0000313" key="7">
    <source>
        <dbReference type="EMBL" id="CAD7702190.1"/>
    </source>
</evidence>
<comment type="subcellular location">
    <subcellularLocation>
        <location evidence="1">Membrane</location>
        <topology evidence="1">Single-pass type II membrane protein</topology>
    </subcellularLocation>
</comment>
<dbReference type="OrthoDB" id="191334at2759"/>
<organism evidence="7 8">
    <name type="scientific">Ostreobium quekettii</name>
    <dbReference type="NCBI Taxonomy" id="121088"/>
    <lineage>
        <taxon>Eukaryota</taxon>
        <taxon>Viridiplantae</taxon>
        <taxon>Chlorophyta</taxon>
        <taxon>core chlorophytes</taxon>
        <taxon>Ulvophyceae</taxon>
        <taxon>TCBD clade</taxon>
        <taxon>Bryopsidales</taxon>
        <taxon>Ostreobineae</taxon>
        <taxon>Ostreobiaceae</taxon>
        <taxon>Ostreobium</taxon>
    </lineage>
</organism>
<dbReference type="EMBL" id="CAJHUC010001737">
    <property type="protein sequence ID" value="CAD7702190.1"/>
    <property type="molecule type" value="Genomic_DNA"/>
</dbReference>
<dbReference type="GO" id="GO:0016757">
    <property type="term" value="F:glycosyltransferase activity"/>
    <property type="evidence" value="ECO:0007669"/>
    <property type="project" value="UniProtKB-KW"/>
</dbReference>
<comment type="caution">
    <text evidence="7">The sequence shown here is derived from an EMBL/GenBank/DDBJ whole genome shotgun (WGS) entry which is preliminary data.</text>
</comment>
<keyword evidence="3" id="KW-0808">Transferase</keyword>
<dbReference type="PANTHER" id="PTHR31042">
    <property type="entry name" value="CORE-2/I-BRANCHING BETA-1,6-N-ACETYLGLUCOSAMINYLTRANSFERASE FAMILY PROTEIN-RELATED"/>
    <property type="match status" value="1"/>
</dbReference>
<keyword evidence="5" id="KW-0325">Glycoprotein</keyword>
<dbReference type="Pfam" id="PF02485">
    <property type="entry name" value="Branch"/>
    <property type="match status" value="1"/>
</dbReference>
<feature type="region of interest" description="Disordered" evidence="6">
    <location>
        <begin position="56"/>
        <end position="78"/>
    </location>
</feature>
<evidence type="ECO:0000313" key="8">
    <source>
        <dbReference type="Proteomes" id="UP000708148"/>
    </source>
</evidence>
<evidence type="ECO:0000256" key="3">
    <source>
        <dbReference type="ARBA" id="ARBA00022679"/>
    </source>
</evidence>
<evidence type="ECO:0000256" key="5">
    <source>
        <dbReference type="ARBA" id="ARBA00023180"/>
    </source>
</evidence>
<dbReference type="AlphaFoldDB" id="A0A8S1J408"/>
<keyword evidence="4" id="KW-0472">Membrane</keyword>
<proteinExistence type="predicted"/>
<evidence type="ECO:0000256" key="2">
    <source>
        <dbReference type="ARBA" id="ARBA00022676"/>
    </source>
</evidence>
<protein>
    <submittedName>
        <fullName evidence="7">Uncharacterized protein</fullName>
    </submittedName>
</protein>
<dbReference type="GO" id="GO:0016020">
    <property type="term" value="C:membrane"/>
    <property type="evidence" value="ECO:0007669"/>
    <property type="project" value="UniProtKB-SubCell"/>
</dbReference>